<dbReference type="Proteomes" id="UP000606721">
    <property type="component" value="Unassembled WGS sequence"/>
</dbReference>
<organism evidence="1 2">
    <name type="scientific">Aphanizomenon flos-aquae FACHB-1040</name>
    <dbReference type="NCBI Taxonomy" id="2692887"/>
    <lineage>
        <taxon>Bacteria</taxon>
        <taxon>Bacillati</taxon>
        <taxon>Cyanobacteriota</taxon>
        <taxon>Cyanophyceae</taxon>
        <taxon>Nostocales</taxon>
        <taxon>Aphanizomenonaceae</taxon>
        <taxon>Aphanizomenon</taxon>
    </lineage>
</organism>
<protein>
    <submittedName>
        <fullName evidence="1">Uncharacterized protein</fullName>
    </submittedName>
</protein>
<proteinExistence type="predicted"/>
<keyword evidence="2" id="KW-1185">Reference proteome</keyword>
<evidence type="ECO:0000313" key="1">
    <source>
        <dbReference type="EMBL" id="MBD2279994.1"/>
    </source>
</evidence>
<gene>
    <name evidence="1" type="ORF">H6F99_17400</name>
</gene>
<dbReference type="RefSeq" id="WP_168636757.1">
    <property type="nucleotide sequence ID" value="NZ_JACJQT010000048.1"/>
</dbReference>
<accession>A0ABR8C2P1</accession>
<reference evidence="1 2" key="1">
    <citation type="journal article" date="2020" name="ISME J.">
        <title>Comparative genomics reveals insights into cyanobacterial evolution and habitat adaptation.</title>
        <authorList>
            <person name="Chen M.Y."/>
            <person name="Teng W.K."/>
            <person name="Zhao L."/>
            <person name="Hu C.X."/>
            <person name="Zhou Y.K."/>
            <person name="Han B.P."/>
            <person name="Song L.R."/>
            <person name="Shu W.S."/>
        </authorList>
    </citation>
    <scope>NUCLEOTIDE SEQUENCE [LARGE SCALE GENOMIC DNA]</scope>
    <source>
        <strain evidence="1 2">FACHB-1040</strain>
    </source>
</reference>
<comment type="caution">
    <text evidence="1">The sequence shown here is derived from an EMBL/GenBank/DDBJ whole genome shotgun (WGS) entry which is preliminary data.</text>
</comment>
<evidence type="ECO:0000313" key="2">
    <source>
        <dbReference type="Proteomes" id="UP000606721"/>
    </source>
</evidence>
<name>A0ABR8C2P1_APHFL</name>
<sequence>MITIDDSVLQKIREIRHQISENNQHNPHNLIKYYLELQQQYKTKKSKLSTQ</sequence>
<dbReference type="EMBL" id="JACJQT010000048">
    <property type="protein sequence ID" value="MBD2279994.1"/>
    <property type="molecule type" value="Genomic_DNA"/>
</dbReference>